<dbReference type="Proteomes" id="UP000233618">
    <property type="component" value="Unassembled WGS sequence"/>
</dbReference>
<protein>
    <recommendedName>
        <fullName evidence="2">cysteine-S-conjugate beta-lyase</fullName>
        <ecNumber evidence="2">4.4.1.13</ecNumber>
    </recommendedName>
</protein>
<dbReference type="GO" id="GO:0030170">
    <property type="term" value="F:pyridoxal phosphate binding"/>
    <property type="evidence" value="ECO:0007669"/>
    <property type="project" value="InterPro"/>
</dbReference>
<comment type="similarity">
    <text evidence="8">Belongs to the trans-sulfuration enzymes family.</text>
</comment>
<evidence type="ECO:0000256" key="1">
    <source>
        <dbReference type="ARBA" id="ARBA00001933"/>
    </source>
</evidence>
<dbReference type="InterPro" id="IPR054542">
    <property type="entry name" value="Cys_met_metab_PP"/>
</dbReference>
<evidence type="ECO:0000256" key="5">
    <source>
        <dbReference type="ARBA" id="ARBA00023167"/>
    </source>
</evidence>
<comment type="caution">
    <text evidence="9">The sequence shown here is derived from an EMBL/GenBank/DDBJ whole genome shotgun (WGS) entry which is preliminary data.</text>
</comment>
<dbReference type="PIRSF" id="PIRSF001434">
    <property type="entry name" value="CGS"/>
    <property type="match status" value="1"/>
</dbReference>
<keyword evidence="4 7" id="KW-0663">Pyridoxal phosphate</keyword>
<dbReference type="PANTHER" id="PTHR11808">
    <property type="entry name" value="TRANS-SULFURATION ENZYME FAMILY MEMBER"/>
    <property type="match status" value="1"/>
</dbReference>
<dbReference type="InterPro" id="IPR000277">
    <property type="entry name" value="Cys/Met-Metab_PyrdxlP-dep_enz"/>
</dbReference>
<keyword evidence="10" id="KW-1185">Reference proteome</keyword>
<dbReference type="Gene3D" id="3.90.1150.10">
    <property type="entry name" value="Aspartate Aminotransferase, domain 1"/>
    <property type="match status" value="1"/>
</dbReference>
<proteinExistence type="inferred from homology"/>
<keyword evidence="6" id="KW-0456">Lyase</keyword>
<evidence type="ECO:0000256" key="3">
    <source>
        <dbReference type="ARBA" id="ARBA00022605"/>
    </source>
</evidence>
<dbReference type="Pfam" id="PF01053">
    <property type="entry name" value="Cys_Met_Meta_PP"/>
    <property type="match status" value="1"/>
</dbReference>
<dbReference type="PANTHER" id="PTHR11808:SF50">
    <property type="entry name" value="CYSTATHIONINE BETA-LYASE"/>
    <property type="match status" value="1"/>
</dbReference>
<evidence type="ECO:0000256" key="2">
    <source>
        <dbReference type="ARBA" id="ARBA00012224"/>
    </source>
</evidence>
<dbReference type="EMBL" id="MVDE01000003">
    <property type="protein sequence ID" value="PKQ68798.1"/>
    <property type="molecule type" value="Genomic_DNA"/>
</dbReference>
<keyword evidence="3" id="KW-0028">Amino-acid biosynthesis</keyword>
<keyword evidence="5" id="KW-0486">Methionine biosynthesis</keyword>
<comment type="cofactor">
    <cofactor evidence="1 8">
        <name>pyridoxal 5'-phosphate</name>
        <dbReference type="ChEBI" id="CHEBI:597326"/>
    </cofactor>
</comment>
<evidence type="ECO:0000256" key="7">
    <source>
        <dbReference type="PIRSR" id="PIRSR001434-2"/>
    </source>
</evidence>
<dbReference type="Gene3D" id="3.40.640.10">
    <property type="entry name" value="Type I PLP-dependent aspartate aminotransferase-like (Major domain)"/>
    <property type="match status" value="1"/>
</dbReference>
<dbReference type="PROSITE" id="PS00868">
    <property type="entry name" value="CYS_MET_METAB_PP"/>
    <property type="match status" value="1"/>
</dbReference>
<dbReference type="InterPro" id="IPR015422">
    <property type="entry name" value="PyrdxlP-dep_Trfase_small"/>
</dbReference>
<name>A0A2N3IEU6_9BACT</name>
<dbReference type="GO" id="GO:0019346">
    <property type="term" value="P:transsulfuration"/>
    <property type="evidence" value="ECO:0007669"/>
    <property type="project" value="InterPro"/>
</dbReference>
<dbReference type="InterPro" id="IPR015421">
    <property type="entry name" value="PyrdxlP-dep_Trfase_major"/>
</dbReference>
<dbReference type="AlphaFoldDB" id="A0A2N3IEU6"/>
<dbReference type="FunFam" id="3.40.640.10:FF:000046">
    <property type="entry name" value="Cystathionine gamma-lyase"/>
    <property type="match status" value="1"/>
</dbReference>
<accession>A0A2N3IEU6</accession>
<evidence type="ECO:0000313" key="10">
    <source>
        <dbReference type="Proteomes" id="UP000233618"/>
    </source>
</evidence>
<dbReference type="SUPFAM" id="SSF53383">
    <property type="entry name" value="PLP-dependent transferases"/>
    <property type="match status" value="1"/>
</dbReference>
<dbReference type="GO" id="GO:0047804">
    <property type="term" value="F:cysteine-S-conjugate beta-lyase activity"/>
    <property type="evidence" value="ECO:0007669"/>
    <property type="project" value="UniProtKB-EC"/>
</dbReference>
<dbReference type="GO" id="GO:0009086">
    <property type="term" value="P:methionine biosynthetic process"/>
    <property type="evidence" value="ECO:0007669"/>
    <property type="project" value="UniProtKB-KW"/>
</dbReference>
<organism evidence="9 10">
    <name type="scientific">Labilibaculum manganireducens</name>
    <dbReference type="NCBI Taxonomy" id="1940525"/>
    <lineage>
        <taxon>Bacteria</taxon>
        <taxon>Pseudomonadati</taxon>
        <taxon>Bacteroidota</taxon>
        <taxon>Bacteroidia</taxon>
        <taxon>Marinilabiliales</taxon>
        <taxon>Marinifilaceae</taxon>
        <taxon>Labilibaculum</taxon>
    </lineage>
</organism>
<sequence>MHIETLLAHLAEEGGVYDPYGASHLPIYQTATFDLKKQSGSKIYDYTRSDNPTRDALETVFAKAENGASCSCTHTGIGAIALLFETVLRANSKILVEKDCYGGTYRLLQVYKDKYNVEVFFADFTDLSEIQNLLETEKFDLVLCESPTNPGMKIIDLRELARLAKNNGSKFAVDNSLATFASQKPLDLGADFSVFSATKYISGHGSTVAGALVSKSEEDGEKVAYFANAEGRSQNPFDVFLISLGIPTLPLRLKHHEQSAIQVADYLEKHPKVNKLVYPGSKNHPQHELAKSQMKIFPGVLTVHMQNVETAEKLVASTRWFGEKASFGTADSRIEIPAKISHASFSKEDLQAIGIFPSTVRLSIGLEHIDDLLEDLENALK</sequence>
<evidence type="ECO:0000256" key="8">
    <source>
        <dbReference type="RuleBase" id="RU362118"/>
    </source>
</evidence>
<dbReference type="RefSeq" id="WP_101308447.1">
    <property type="nucleotide sequence ID" value="NZ_MVDE01000003.1"/>
</dbReference>
<evidence type="ECO:0000313" key="9">
    <source>
        <dbReference type="EMBL" id="PKQ68798.1"/>
    </source>
</evidence>
<reference evidence="9 10" key="1">
    <citation type="journal article" date="2017" name="Front. Microbiol.">
        <title>Labilibaculum manganireducens gen. nov., sp. nov. and Labilibaculum filiforme sp. nov., Novel Bacteroidetes Isolated from Subsurface Sediments of the Baltic Sea.</title>
        <authorList>
            <person name="Vandieken V."/>
            <person name="Marshall I.P."/>
            <person name="Niemann H."/>
            <person name="Engelen B."/>
            <person name="Cypionka H."/>
        </authorList>
    </citation>
    <scope>NUCLEOTIDE SEQUENCE [LARGE SCALE GENOMIC DNA]</scope>
    <source>
        <strain evidence="9 10">59.10-2M</strain>
    </source>
</reference>
<dbReference type="GO" id="GO:0005737">
    <property type="term" value="C:cytoplasm"/>
    <property type="evidence" value="ECO:0007669"/>
    <property type="project" value="TreeGrafter"/>
</dbReference>
<dbReference type="EC" id="4.4.1.13" evidence="2"/>
<gene>
    <name evidence="9" type="ORF">BZG01_03535</name>
</gene>
<evidence type="ECO:0000256" key="6">
    <source>
        <dbReference type="ARBA" id="ARBA00023239"/>
    </source>
</evidence>
<dbReference type="InterPro" id="IPR015424">
    <property type="entry name" value="PyrdxlP-dep_Trfase"/>
</dbReference>
<feature type="modified residue" description="N6-(pyridoxal phosphate)lysine" evidence="7">
    <location>
        <position position="199"/>
    </location>
</feature>
<evidence type="ECO:0000256" key="4">
    <source>
        <dbReference type="ARBA" id="ARBA00022898"/>
    </source>
</evidence>